<keyword evidence="2" id="KW-1185">Reference proteome</keyword>
<protein>
    <submittedName>
        <fullName evidence="1">Uncharacterized protein</fullName>
    </submittedName>
</protein>
<dbReference type="EMBL" id="ML208841">
    <property type="protein sequence ID" value="TFK60049.1"/>
    <property type="molecule type" value="Genomic_DNA"/>
</dbReference>
<proteinExistence type="predicted"/>
<evidence type="ECO:0000313" key="2">
    <source>
        <dbReference type="Proteomes" id="UP000308600"/>
    </source>
</evidence>
<dbReference type="Proteomes" id="UP000308600">
    <property type="component" value="Unassembled WGS sequence"/>
</dbReference>
<gene>
    <name evidence="1" type="ORF">BDN72DRAFT_850891</name>
</gene>
<name>A0ACD3A437_9AGAR</name>
<evidence type="ECO:0000313" key="1">
    <source>
        <dbReference type="EMBL" id="TFK60049.1"/>
    </source>
</evidence>
<reference evidence="1 2" key="1">
    <citation type="journal article" date="2019" name="Nat. Ecol. Evol.">
        <title>Megaphylogeny resolves global patterns of mushroom evolution.</title>
        <authorList>
            <person name="Varga T."/>
            <person name="Krizsan K."/>
            <person name="Foldi C."/>
            <person name="Dima B."/>
            <person name="Sanchez-Garcia M."/>
            <person name="Sanchez-Ramirez S."/>
            <person name="Szollosi G.J."/>
            <person name="Szarkandi J.G."/>
            <person name="Papp V."/>
            <person name="Albert L."/>
            <person name="Andreopoulos W."/>
            <person name="Angelini C."/>
            <person name="Antonin V."/>
            <person name="Barry K.W."/>
            <person name="Bougher N.L."/>
            <person name="Buchanan P."/>
            <person name="Buyck B."/>
            <person name="Bense V."/>
            <person name="Catcheside P."/>
            <person name="Chovatia M."/>
            <person name="Cooper J."/>
            <person name="Damon W."/>
            <person name="Desjardin D."/>
            <person name="Finy P."/>
            <person name="Geml J."/>
            <person name="Haridas S."/>
            <person name="Hughes K."/>
            <person name="Justo A."/>
            <person name="Karasinski D."/>
            <person name="Kautmanova I."/>
            <person name="Kiss B."/>
            <person name="Kocsube S."/>
            <person name="Kotiranta H."/>
            <person name="LaButti K.M."/>
            <person name="Lechner B.E."/>
            <person name="Liimatainen K."/>
            <person name="Lipzen A."/>
            <person name="Lukacs Z."/>
            <person name="Mihaltcheva S."/>
            <person name="Morgado L.N."/>
            <person name="Niskanen T."/>
            <person name="Noordeloos M.E."/>
            <person name="Ohm R.A."/>
            <person name="Ortiz-Santana B."/>
            <person name="Ovrebo C."/>
            <person name="Racz N."/>
            <person name="Riley R."/>
            <person name="Savchenko A."/>
            <person name="Shiryaev A."/>
            <person name="Soop K."/>
            <person name="Spirin V."/>
            <person name="Szebenyi C."/>
            <person name="Tomsovsky M."/>
            <person name="Tulloss R.E."/>
            <person name="Uehling J."/>
            <person name="Grigoriev I.V."/>
            <person name="Vagvolgyi C."/>
            <person name="Papp T."/>
            <person name="Martin F.M."/>
            <person name="Miettinen O."/>
            <person name="Hibbett D.S."/>
            <person name="Nagy L.G."/>
        </authorList>
    </citation>
    <scope>NUCLEOTIDE SEQUENCE [LARGE SCALE GENOMIC DNA]</scope>
    <source>
        <strain evidence="1 2">NL-1719</strain>
    </source>
</reference>
<accession>A0ACD3A437</accession>
<sequence>MLAVQRAAQLNRFSPLLLTGTARLSTSSLPSSLGFSLPSGLQLPKSKSFGHRRFSTGRSMTRRNVNQRTNPAWPLGNIRSMALSSSSPSELVWITELKTGSEPTTYKGTPPLGTPKDAQHVLLAGREYKEPKTEDEKARVAGLVKQDGTVYPPIDVVAVEVTFLHEQGSVCLGLDGLKPRGLVVECGVLEEYTFGDLEKLKTRWPLEHLWISGCIDPIQPIYESVTSLGLYYCAGVTFTPSWPFKALRELMIAENDAASMFVGIALNSLKNPGALKVLRLSSGAYDWTKAYEPCDFVEALKACPAIETLEIKTETIFDGVGEDGREHVFVTSLPQSLQHLRFRGPPEMIEYLPDWIRLASDPHWLPNLQTITFRLDADIPTDEVPDLPAPLPAVEEFLITLKQSHPSVNIDQSWKAVSPM</sequence>
<organism evidence="1 2">
    <name type="scientific">Pluteus cervinus</name>
    <dbReference type="NCBI Taxonomy" id="181527"/>
    <lineage>
        <taxon>Eukaryota</taxon>
        <taxon>Fungi</taxon>
        <taxon>Dikarya</taxon>
        <taxon>Basidiomycota</taxon>
        <taxon>Agaricomycotina</taxon>
        <taxon>Agaricomycetes</taxon>
        <taxon>Agaricomycetidae</taxon>
        <taxon>Agaricales</taxon>
        <taxon>Pluteineae</taxon>
        <taxon>Pluteaceae</taxon>
        <taxon>Pluteus</taxon>
    </lineage>
</organism>